<evidence type="ECO:0000256" key="3">
    <source>
        <dbReference type="ARBA" id="ARBA00023125"/>
    </source>
</evidence>
<evidence type="ECO:0000313" key="7">
    <source>
        <dbReference type="EMBL" id="MEN2744485.1"/>
    </source>
</evidence>
<dbReference type="PROSITE" id="PS50932">
    <property type="entry name" value="HTH_LACI_2"/>
    <property type="match status" value="1"/>
</dbReference>
<accession>A0ABU9X223</accession>
<dbReference type="Gene3D" id="1.10.260.40">
    <property type="entry name" value="lambda repressor-like DNA-binding domains"/>
    <property type="match status" value="1"/>
</dbReference>
<dbReference type="InterPro" id="IPR000843">
    <property type="entry name" value="HTH_LacI"/>
</dbReference>
<dbReference type="SUPFAM" id="SSF47413">
    <property type="entry name" value="lambda repressor-like DNA-binding domains"/>
    <property type="match status" value="1"/>
</dbReference>
<dbReference type="InterPro" id="IPR028082">
    <property type="entry name" value="Peripla_BP_I"/>
</dbReference>
<comment type="caution">
    <text evidence="7">The sequence shown here is derived from an EMBL/GenBank/DDBJ whole genome shotgun (WGS) entry which is preliminary data.</text>
</comment>
<name>A0ABU9X223_9MICC</name>
<keyword evidence="2" id="KW-0805">Transcription regulation</keyword>
<organism evidence="7 8">
    <name type="scientific">Sinomonas halotolerans</name>
    <dbReference type="NCBI Taxonomy" id="1644133"/>
    <lineage>
        <taxon>Bacteria</taxon>
        <taxon>Bacillati</taxon>
        <taxon>Actinomycetota</taxon>
        <taxon>Actinomycetes</taxon>
        <taxon>Micrococcales</taxon>
        <taxon>Micrococcaceae</taxon>
        <taxon>Sinomonas</taxon>
    </lineage>
</organism>
<dbReference type="Pfam" id="PF13377">
    <property type="entry name" value="Peripla_BP_3"/>
    <property type="match status" value="1"/>
</dbReference>
<evidence type="ECO:0000256" key="5">
    <source>
        <dbReference type="SAM" id="MobiDB-lite"/>
    </source>
</evidence>
<dbReference type="CDD" id="cd06267">
    <property type="entry name" value="PBP1_LacI_sugar_binding-like"/>
    <property type="match status" value="1"/>
</dbReference>
<reference evidence="7 8" key="1">
    <citation type="submission" date="2024-05" db="EMBL/GenBank/DDBJ databases">
        <title>Sinomonas sp. nov., isolated from a waste landfill.</title>
        <authorList>
            <person name="Zhao Y."/>
        </authorList>
    </citation>
    <scope>NUCLEOTIDE SEQUENCE [LARGE SCALE GENOMIC DNA]</scope>
    <source>
        <strain evidence="7 8">CCTCC AB2014300</strain>
    </source>
</reference>
<dbReference type="InterPro" id="IPR010982">
    <property type="entry name" value="Lambda_DNA-bd_dom_sf"/>
</dbReference>
<dbReference type="SMART" id="SM00354">
    <property type="entry name" value="HTH_LACI"/>
    <property type="match status" value="1"/>
</dbReference>
<sequence length="343" mass="35672">MTDTARATIRDVATLSGLSICTVSRALRGLPNVSDEAHARVREAAGKLGYRASSAASRLAGGRTGAVAIIAPTITAWFFAQAVEAAEEVLADSGLDTVLMSLRGNAQARESLFADPASLLQRVDGVLLLGVDLSPEQAGAVAESGLPVASVGLTGVPWDNVGIDDEQAAWRAAHRLVELGHWELALLAGSEPDAGTVVTASARRSGFMRALAGNDLDVHPDMVVPAASSIDGGYWAMTELISNRGLPQAVFAGCDETAFGALKALHEHGLSAPEDVSLIGLDDHPMSSFLGLSTVAQPVADQGAFAAALLAERLADPDGAGPPQDHRLPTTLIERKTTRRPRR</sequence>
<evidence type="ECO:0000259" key="6">
    <source>
        <dbReference type="PROSITE" id="PS50932"/>
    </source>
</evidence>
<dbReference type="Gene3D" id="3.40.50.2300">
    <property type="match status" value="2"/>
</dbReference>
<keyword evidence="1" id="KW-0678">Repressor</keyword>
<dbReference type="Pfam" id="PF00356">
    <property type="entry name" value="LacI"/>
    <property type="match status" value="1"/>
</dbReference>
<dbReference type="CDD" id="cd01392">
    <property type="entry name" value="HTH_LacI"/>
    <property type="match status" value="1"/>
</dbReference>
<proteinExistence type="predicted"/>
<feature type="domain" description="HTH lacI-type" evidence="6">
    <location>
        <begin position="7"/>
        <end position="61"/>
    </location>
</feature>
<feature type="compositionally biased region" description="Basic and acidic residues" evidence="5">
    <location>
        <begin position="324"/>
        <end position="336"/>
    </location>
</feature>
<dbReference type="Proteomes" id="UP001422074">
    <property type="component" value="Unassembled WGS sequence"/>
</dbReference>
<dbReference type="RefSeq" id="WP_345884537.1">
    <property type="nucleotide sequence ID" value="NZ_JBDFRB010000005.1"/>
</dbReference>
<dbReference type="PANTHER" id="PTHR30146:SF148">
    <property type="entry name" value="HTH-TYPE TRANSCRIPTIONAL REPRESSOR PURR-RELATED"/>
    <property type="match status" value="1"/>
</dbReference>
<keyword evidence="4" id="KW-0804">Transcription</keyword>
<dbReference type="PANTHER" id="PTHR30146">
    <property type="entry name" value="LACI-RELATED TRANSCRIPTIONAL REPRESSOR"/>
    <property type="match status" value="1"/>
</dbReference>
<gene>
    <name evidence="7" type="ORF">ABCQ75_08015</name>
</gene>
<evidence type="ECO:0000313" key="8">
    <source>
        <dbReference type="Proteomes" id="UP001422074"/>
    </source>
</evidence>
<evidence type="ECO:0000256" key="2">
    <source>
        <dbReference type="ARBA" id="ARBA00023015"/>
    </source>
</evidence>
<protein>
    <submittedName>
        <fullName evidence="7">LacI family DNA-binding transcriptional regulator</fullName>
    </submittedName>
</protein>
<keyword evidence="3 7" id="KW-0238">DNA-binding</keyword>
<feature type="region of interest" description="Disordered" evidence="5">
    <location>
        <begin position="316"/>
        <end position="343"/>
    </location>
</feature>
<dbReference type="SUPFAM" id="SSF53822">
    <property type="entry name" value="Periplasmic binding protein-like I"/>
    <property type="match status" value="1"/>
</dbReference>
<dbReference type="EMBL" id="JBDFRB010000005">
    <property type="protein sequence ID" value="MEN2744485.1"/>
    <property type="molecule type" value="Genomic_DNA"/>
</dbReference>
<dbReference type="GO" id="GO:0003677">
    <property type="term" value="F:DNA binding"/>
    <property type="evidence" value="ECO:0007669"/>
    <property type="project" value="UniProtKB-KW"/>
</dbReference>
<evidence type="ECO:0000256" key="1">
    <source>
        <dbReference type="ARBA" id="ARBA00022491"/>
    </source>
</evidence>
<dbReference type="InterPro" id="IPR046335">
    <property type="entry name" value="LacI/GalR-like_sensor"/>
</dbReference>
<keyword evidence="8" id="KW-1185">Reference proteome</keyword>
<evidence type="ECO:0000256" key="4">
    <source>
        <dbReference type="ARBA" id="ARBA00023163"/>
    </source>
</evidence>